<dbReference type="EMBL" id="FOOY01000009">
    <property type="protein sequence ID" value="SFG36627.1"/>
    <property type="molecule type" value="Genomic_DNA"/>
</dbReference>
<accession>A0A1I2RDE3</accession>
<dbReference type="AlphaFoldDB" id="A0A1I2RDE3"/>
<name>A0A1I2RDE3_9BACL</name>
<proteinExistence type="predicted"/>
<dbReference type="STRING" id="269670.SAMN02982927_01474"/>
<organism evidence="2 3">
    <name type="scientific">Sporolactobacillus nakayamae</name>
    <dbReference type="NCBI Taxonomy" id="269670"/>
    <lineage>
        <taxon>Bacteria</taxon>
        <taxon>Bacillati</taxon>
        <taxon>Bacillota</taxon>
        <taxon>Bacilli</taxon>
        <taxon>Bacillales</taxon>
        <taxon>Sporolactobacillaceae</taxon>
        <taxon>Sporolactobacillus</taxon>
    </lineage>
</organism>
<evidence type="ECO:0000256" key="1">
    <source>
        <dbReference type="SAM" id="Phobius"/>
    </source>
</evidence>
<reference evidence="3" key="1">
    <citation type="submission" date="2016-10" db="EMBL/GenBank/DDBJ databases">
        <authorList>
            <person name="Varghese N."/>
            <person name="Submissions S."/>
        </authorList>
    </citation>
    <scope>NUCLEOTIDE SEQUENCE [LARGE SCALE GENOMIC DNA]</scope>
    <source>
        <strain evidence="3">ATCC 700379</strain>
    </source>
</reference>
<feature type="transmembrane region" description="Helical" evidence="1">
    <location>
        <begin position="68"/>
        <end position="87"/>
    </location>
</feature>
<keyword evidence="3" id="KW-1185">Reference proteome</keyword>
<gene>
    <name evidence="2" type="ORF">SAMN02982927_01474</name>
</gene>
<evidence type="ECO:0000313" key="3">
    <source>
        <dbReference type="Proteomes" id="UP000198752"/>
    </source>
</evidence>
<protein>
    <submittedName>
        <fullName evidence="2">Uncharacterized protein</fullName>
    </submittedName>
</protein>
<evidence type="ECO:0000313" key="2">
    <source>
        <dbReference type="EMBL" id="SFG36627.1"/>
    </source>
</evidence>
<feature type="transmembrane region" description="Helical" evidence="1">
    <location>
        <begin position="41"/>
        <end position="62"/>
    </location>
</feature>
<sequence length="94" mass="10876">MSVCATISDPSFLKHTGVFLVQNNHMLVLREIVEVLSFMKLIVFCLLAATVIFCFYYFLLGLMHLESLLLSGAILFTIIFLMVRLLTWHRHNKE</sequence>
<keyword evidence="1" id="KW-0812">Transmembrane</keyword>
<keyword evidence="1" id="KW-1133">Transmembrane helix</keyword>
<dbReference type="Proteomes" id="UP000198752">
    <property type="component" value="Unassembled WGS sequence"/>
</dbReference>
<keyword evidence="1" id="KW-0472">Membrane</keyword>